<sequence length="211" mass="23494">MSKVFNAFGAIFVIIVCNTSGLLLEIQDQKDALQNGLVTMEDVQMAVAEDNELKKDAPRGREQQNYTRRRKRAKQQTLTQEIFCSQTTQANDEYGRMVLAVVLYSFLATLGTKLHTYNNSNTNLLPIITCAMLMLGSVVSILALSFISSTFAWITLALWVGIFTLISHEYGAHKRTKIGLPVASHGAKDSRFLIQEESIVGFMKASLLFHA</sequence>
<comment type="caution">
    <text evidence="3">The sequence shown here is derived from an EMBL/GenBank/DDBJ whole genome shotgun (WGS) entry which is preliminary data.</text>
</comment>
<keyword evidence="4" id="KW-1185">Reference proteome</keyword>
<protein>
    <submittedName>
        <fullName evidence="3">Uncharacterized protein</fullName>
    </submittedName>
</protein>
<feature type="transmembrane region" description="Helical" evidence="2">
    <location>
        <begin position="124"/>
        <end position="144"/>
    </location>
</feature>
<evidence type="ECO:0000313" key="4">
    <source>
        <dbReference type="Proteomes" id="UP000289340"/>
    </source>
</evidence>
<feature type="region of interest" description="Disordered" evidence="1">
    <location>
        <begin position="53"/>
        <end position="72"/>
    </location>
</feature>
<evidence type="ECO:0000256" key="2">
    <source>
        <dbReference type="SAM" id="Phobius"/>
    </source>
</evidence>
<dbReference type="Proteomes" id="UP000289340">
    <property type="component" value="Chromosome 18"/>
</dbReference>
<evidence type="ECO:0000256" key="1">
    <source>
        <dbReference type="SAM" id="MobiDB-lite"/>
    </source>
</evidence>
<gene>
    <name evidence="3" type="ORF">D0Y65_049095</name>
</gene>
<organism evidence="3 4">
    <name type="scientific">Glycine soja</name>
    <name type="common">Wild soybean</name>
    <dbReference type="NCBI Taxonomy" id="3848"/>
    <lineage>
        <taxon>Eukaryota</taxon>
        <taxon>Viridiplantae</taxon>
        <taxon>Streptophyta</taxon>
        <taxon>Embryophyta</taxon>
        <taxon>Tracheophyta</taxon>
        <taxon>Spermatophyta</taxon>
        <taxon>Magnoliopsida</taxon>
        <taxon>eudicotyledons</taxon>
        <taxon>Gunneridae</taxon>
        <taxon>Pentapetalae</taxon>
        <taxon>rosids</taxon>
        <taxon>fabids</taxon>
        <taxon>Fabales</taxon>
        <taxon>Fabaceae</taxon>
        <taxon>Papilionoideae</taxon>
        <taxon>50 kb inversion clade</taxon>
        <taxon>NPAAA clade</taxon>
        <taxon>indigoferoid/millettioid clade</taxon>
        <taxon>Phaseoleae</taxon>
        <taxon>Glycine</taxon>
        <taxon>Glycine subgen. Soja</taxon>
    </lineage>
</organism>
<accession>A0A445FVD3</accession>
<keyword evidence="2" id="KW-1133">Transmembrane helix</keyword>
<dbReference type="AlphaFoldDB" id="A0A445FVD3"/>
<reference evidence="3 4" key="1">
    <citation type="submission" date="2018-09" db="EMBL/GenBank/DDBJ databases">
        <title>A high-quality reference genome of wild soybean provides a powerful tool to mine soybean genomes.</title>
        <authorList>
            <person name="Xie M."/>
            <person name="Chung C.Y.L."/>
            <person name="Li M.-W."/>
            <person name="Wong F.-L."/>
            <person name="Chan T.-F."/>
            <person name="Lam H.-M."/>
        </authorList>
    </citation>
    <scope>NUCLEOTIDE SEQUENCE [LARGE SCALE GENOMIC DNA]</scope>
    <source>
        <strain evidence="4">cv. W05</strain>
        <tissue evidence="3">Hypocotyl of etiolated seedlings</tissue>
    </source>
</reference>
<dbReference type="EMBL" id="QZWG01000018">
    <property type="protein sequence ID" value="RZB52895.1"/>
    <property type="molecule type" value="Genomic_DNA"/>
</dbReference>
<evidence type="ECO:0000313" key="3">
    <source>
        <dbReference type="EMBL" id="RZB52895.1"/>
    </source>
</evidence>
<feature type="transmembrane region" description="Helical" evidence="2">
    <location>
        <begin position="150"/>
        <end position="167"/>
    </location>
</feature>
<feature type="transmembrane region" description="Helical" evidence="2">
    <location>
        <begin position="94"/>
        <end position="112"/>
    </location>
</feature>
<feature type="compositionally biased region" description="Basic and acidic residues" evidence="1">
    <location>
        <begin position="53"/>
        <end position="62"/>
    </location>
</feature>
<name>A0A445FVD3_GLYSO</name>
<feature type="transmembrane region" description="Helical" evidence="2">
    <location>
        <begin position="7"/>
        <end position="24"/>
    </location>
</feature>
<proteinExistence type="predicted"/>
<keyword evidence="2" id="KW-0812">Transmembrane</keyword>
<keyword evidence="2" id="KW-0472">Membrane</keyword>